<keyword evidence="7" id="KW-1185">Reference proteome</keyword>
<gene>
    <name evidence="8 9" type="primary">LOC106471576</name>
</gene>
<dbReference type="GeneID" id="106471576"/>
<dbReference type="Proteomes" id="UP000694941">
    <property type="component" value="Unplaced"/>
</dbReference>
<evidence type="ECO:0000313" key="9">
    <source>
        <dbReference type="RefSeq" id="XP_022256685.1"/>
    </source>
</evidence>
<evidence type="ECO:0000259" key="6">
    <source>
        <dbReference type="Pfam" id="PF10033"/>
    </source>
</evidence>
<dbReference type="PANTHER" id="PTHR13430:SF4">
    <property type="entry name" value="AUTOPHAGY-RELATED PROTEIN 13"/>
    <property type="match status" value="1"/>
</dbReference>
<dbReference type="RefSeq" id="XP_013787639.1">
    <property type="nucleotide sequence ID" value="XM_013932185.2"/>
</dbReference>
<evidence type="ECO:0000256" key="5">
    <source>
        <dbReference type="SAM" id="MobiDB-lite"/>
    </source>
</evidence>
<feature type="compositionally biased region" description="Basic and acidic residues" evidence="5">
    <location>
        <begin position="377"/>
        <end position="393"/>
    </location>
</feature>
<proteinExistence type="inferred from homology"/>
<dbReference type="Gene3D" id="3.30.900.10">
    <property type="entry name" value="HORMA domain"/>
    <property type="match status" value="1"/>
</dbReference>
<sequence>MMSVKVKLSSQDRRDLEKFMKFLAIKAAQVIVQSRLGERIKTRSKPYSCGAEWFNVAIKDLPEVQAEAKKALANQLPMFGTNMCTEISLKTVDGDTLVLETWSLGMTEKCDPMARVIPTVYSRMSLLLKSLIAVSRVTPAYKLSSRQGPDSFVICYRVYMGDIQNNQLGEGYQEARIGQVSTPVGTIALTVAYRTKLTITPQQSARQSPIMLKSDYFKPDHSPKHQQRAQGINGGVFVDLNQLEQPPVFKENHLVDPTAVPKENPTVEQPLHINNGNSVNTAQLNGTDNHENSEEECVNRCDKLPQKSEATDINGSFTSYINLGDRKVGAFAPAKAPDSCFSNLLLPDTPFQSLLKHDKNDSPVSMKQRRQQNSRFPESKENGDSNANKDEVATNKSSTNCGTDKSLDMNQNTVDLAAQKSIWTEASVCDDFVLVELKPPFAENDGNGDLGAFFRECRTAPPLASFNHQPTLEEQMSEISHQLAALETSLHDFDDFVNSICHTDSPTS</sequence>
<organism evidence="7 8">
    <name type="scientific">Limulus polyphemus</name>
    <name type="common">Atlantic horseshoe crab</name>
    <dbReference type="NCBI Taxonomy" id="6850"/>
    <lineage>
        <taxon>Eukaryota</taxon>
        <taxon>Metazoa</taxon>
        <taxon>Ecdysozoa</taxon>
        <taxon>Arthropoda</taxon>
        <taxon>Chelicerata</taxon>
        <taxon>Merostomata</taxon>
        <taxon>Xiphosura</taxon>
        <taxon>Limulidae</taxon>
        <taxon>Limulus</taxon>
    </lineage>
</organism>
<dbReference type="InterPro" id="IPR018731">
    <property type="entry name" value="Atg13_N"/>
</dbReference>
<dbReference type="PANTHER" id="PTHR13430">
    <property type="match status" value="1"/>
</dbReference>
<evidence type="ECO:0000313" key="7">
    <source>
        <dbReference type="Proteomes" id="UP000694941"/>
    </source>
</evidence>
<evidence type="ECO:0000256" key="3">
    <source>
        <dbReference type="ARBA" id="ARBA00023006"/>
    </source>
</evidence>
<comment type="subcellular location">
    <subcellularLocation>
        <location evidence="1">Preautophagosomal structure</location>
    </subcellularLocation>
</comment>
<evidence type="ECO:0000256" key="4">
    <source>
        <dbReference type="RuleBase" id="RU361214"/>
    </source>
</evidence>
<dbReference type="RefSeq" id="XP_022256685.1">
    <property type="nucleotide sequence ID" value="XM_022400977.1"/>
</dbReference>
<keyword evidence="3 4" id="KW-0072">Autophagy</keyword>
<dbReference type="Pfam" id="PF10033">
    <property type="entry name" value="ATG13"/>
    <property type="match status" value="1"/>
</dbReference>
<comment type="similarity">
    <text evidence="2 4">Belongs to the ATG13 family. Metazoan subfamily.</text>
</comment>
<evidence type="ECO:0000256" key="2">
    <source>
        <dbReference type="ARBA" id="ARBA00007341"/>
    </source>
</evidence>
<name>A0ABM1BS70_LIMPO</name>
<reference evidence="8 9" key="1">
    <citation type="submission" date="2025-05" db="UniProtKB">
        <authorList>
            <consortium name="RefSeq"/>
        </authorList>
    </citation>
    <scope>IDENTIFICATION</scope>
    <source>
        <tissue evidence="8 9">Muscle</tissue>
    </source>
</reference>
<evidence type="ECO:0000313" key="8">
    <source>
        <dbReference type="RefSeq" id="XP_013787639.1"/>
    </source>
</evidence>
<feature type="compositionally biased region" description="Polar residues" evidence="5">
    <location>
        <begin position="394"/>
        <end position="407"/>
    </location>
</feature>
<accession>A0ABM1BS70</accession>
<dbReference type="InterPro" id="IPR036570">
    <property type="entry name" value="HORMA_dom_sf"/>
</dbReference>
<dbReference type="InterPro" id="IPR040182">
    <property type="entry name" value="ATG13"/>
</dbReference>
<protein>
    <recommendedName>
        <fullName evidence="4">Autophagy-related protein 13</fullName>
    </recommendedName>
</protein>
<feature type="region of interest" description="Disordered" evidence="5">
    <location>
        <begin position="354"/>
        <end position="407"/>
    </location>
</feature>
<evidence type="ECO:0000256" key="1">
    <source>
        <dbReference type="ARBA" id="ARBA00004329"/>
    </source>
</evidence>
<feature type="domain" description="Autophagy-related protein 13 N-terminal" evidence="6">
    <location>
        <begin position="96"/>
        <end position="196"/>
    </location>
</feature>